<protein>
    <submittedName>
        <fullName evidence="1">Uncharacterized protein</fullName>
    </submittedName>
</protein>
<comment type="caution">
    <text evidence="1">The sequence shown here is derived from an EMBL/GenBank/DDBJ whole genome shotgun (WGS) entry which is preliminary data.</text>
</comment>
<dbReference type="AlphaFoldDB" id="A0A645IHB8"/>
<dbReference type="EMBL" id="VSSQ01114768">
    <property type="protein sequence ID" value="MPN50510.1"/>
    <property type="molecule type" value="Genomic_DNA"/>
</dbReference>
<organism evidence="1">
    <name type="scientific">bioreactor metagenome</name>
    <dbReference type="NCBI Taxonomy" id="1076179"/>
    <lineage>
        <taxon>unclassified sequences</taxon>
        <taxon>metagenomes</taxon>
        <taxon>ecological metagenomes</taxon>
    </lineage>
</organism>
<reference evidence="1" key="1">
    <citation type="submission" date="2019-08" db="EMBL/GenBank/DDBJ databases">
        <authorList>
            <person name="Kucharzyk K."/>
            <person name="Murdoch R.W."/>
            <person name="Higgins S."/>
            <person name="Loffler F."/>
        </authorList>
    </citation>
    <scope>NUCLEOTIDE SEQUENCE</scope>
</reference>
<name>A0A645IHB8_9ZZZZ</name>
<proteinExistence type="predicted"/>
<accession>A0A645IHB8</accession>
<evidence type="ECO:0000313" key="1">
    <source>
        <dbReference type="EMBL" id="MPN50510.1"/>
    </source>
</evidence>
<gene>
    <name evidence="1" type="ORF">SDC9_198137</name>
</gene>
<sequence>MHVGLFLLIVNPNLQLLHLTSKFVGFVKTHGQSQFVVFGHLIISHHVPRFQSPIVQGNHEQTDRHTLNLSRAKVRHQSKFYPNHIVNYLEYFQRKQHYLVTRSQFVNAIRSN</sequence>